<comment type="caution">
    <text evidence="1">The sequence shown here is derived from an EMBL/GenBank/DDBJ whole genome shotgun (WGS) entry which is preliminary data.</text>
</comment>
<organism evidence="1 2">
    <name type="scientific">[Candida] railenensis</name>
    <dbReference type="NCBI Taxonomy" id="45579"/>
    <lineage>
        <taxon>Eukaryota</taxon>
        <taxon>Fungi</taxon>
        <taxon>Dikarya</taxon>
        <taxon>Ascomycota</taxon>
        <taxon>Saccharomycotina</taxon>
        <taxon>Pichiomycetes</taxon>
        <taxon>Debaryomycetaceae</taxon>
        <taxon>Kurtzmaniella</taxon>
    </lineage>
</organism>
<protein>
    <submittedName>
        <fullName evidence="1">Uncharacterized protein</fullName>
    </submittedName>
</protein>
<accession>A0A9P0QU01</accession>
<evidence type="ECO:0000313" key="2">
    <source>
        <dbReference type="Proteomes" id="UP000837801"/>
    </source>
</evidence>
<sequence length="134" mass="15105">MTLKSVNRSQYMYLVQNSIQNVSPLQNFVCPCVVNKVKVPLTRQDTLIPVHLSILTSLASELTLSFHFLSLLSCFPNLPFPSQSLSRSCALKLQPFHSPSAHRVIYTSRTCTPNDTSFNKHDTKRTPGNFKTVH</sequence>
<gene>
    <name evidence="1" type="ORF">CLIB1423_18S02454</name>
</gene>
<dbReference type="AlphaFoldDB" id="A0A9P0QU01"/>
<keyword evidence="2" id="KW-1185">Reference proteome</keyword>
<name>A0A9P0QU01_9ASCO</name>
<dbReference type="Proteomes" id="UP000837801">
    <property type="component" value="Unassembled WGS sequence"/>
</dbReference>
<dbReference type="EMBL" id="CAKXYY010000018">
    <property type="protein sequence ID" value="CAH2354732.1"/>
    <property type="molecule type" value="Genomic_DNA"/>
</dbReference>
<evidence type="ECO:0000313" key="1">
    <source>
        <dbReference type="EMBL" id="CAH2354732.1"/>
    </source>
</evidence>
<reference evidence="1" key="1">
    <citation type="submission" date="2022-03" db="EMBL/GenBank/DDBJ databases">
        <authorList>
            <person name="Legras J.-L."/>
            <person name="Devillers H."/>
            <person name="Grondin C."/>
        </authorList>
    </citation>
    <scope>NUCLEOTIDE SEQUENCE</scope>
    <source>
        <strain evidence="1">CLIB 1423</strain>
    </source>
</reference>
<proteinExistence type="predicted"/>